<proteinExistence type="predicted"/>
<dbReference type="STRING" id="1641165.XM38_02750"/>
<evidence type="ECO:0000256" key="1">
    <source>
        <dbReference type="ARBA" id="ARBA00022679"/>
    </source>
</evidence>
<dbReference type="CDD" id="cd04301">
    <property type="entry name" value="NAT_SF"/>
    <property type="match status" value="1"/>
</dbReference>
<dbReference type="Pfam" id="PF00583">
    <property type="entry name" value="Acetyltransf_1"/>
    <property type="match status" value="1"/>
</dbReference>
<dbReference type="InterPro" id="IPR016181">
    <property type="entry name" value="Acyl_CoA_acyltransferase"/>
</dbReference>
<reference evidence="4 5" key="1">
    <citation type="journal article" date="2016" name="Biochim. Biophys. Acta">
        <title>Characterization of red-shifted phycobilisomes isolated from the chlorophyll f-containing cyanobacterium Halomicronema hongdechloris.</title>
        <authorList>
            <person name="Li Y."/>
            <person name="Lin Y."/>
            <person name="Garvey C.J."/>
            <person name="Birch D."/>
            <person name="Corkery R.W."/>
            <person name="Loughlin P.C."/>
            <person name="Scheer H."/>
            <person name="Willows R.D."/>
            <person name="Chen M."/>
        </authorList>
    </citation>
    <scope>NUCLEOTIDE SEQUENCE [LARGE SCALE GENOMIC DNA]</scope>
    <source>
        <strain evidence="4 5">C2206</strain>
    </source>
</reference>
<dbReference type="SUPFAM" id="SSF55729">
    <property type="entry name" value="Acyl-CoA N-acyltransferases (Nat)"/>
    <property type="match status" value="1"/>
</dbReference>
<dbReference type="InterPro" id="IPR000182">
    <property type="entry name" value="GNAT_dom"/>
</dbReference>
<dbReference type="EMBL" id="CP021983">
    <property type="protein sequence ID" value="ASC69132.1"/>
    <property type="molecule type" value="Genomic_DNA"/>
</dbReference>
<keyword evidence="1 4" id="KW-0808">Transferase</keyword>
<dbReference type="PANTHER" id="PTHR43877">
    <property type="entry name" value="AMINOALKYLPHOSPHONATE N-ACETYLTRANSFERASE-RELATED-RELATED"/>
    <property type="match status" value="1"/>
</dbReference>
<dbReference type="AlphaFoldDB" id="A0A1Z3HFT0"/>
<dbReference type="PROSITE" id="PS51186">
    <property type="entry name" value="GNAT"/>
    <property type="match status" value="1"/>
</dbReference>
<organism evidence="4 5">
    <name type="scientific">Halomicronema hongdechloris C2206</name>
    <dbReference type="NCBI Taxonomy" id="1641165"/>
    <lineage>
        <taxon>Bacteria</taxon>
        <taxon>Bacillati</taxon>
        <taxon>Cyanobacteriota</taxon>
        <taxon>Cyanophyceae</taxon>
        <taxon>Nodosilineales</taxon>
        <taxon>Nodosilineaceae</taxon>
        <taxon>Halomicronema</taxon>
    </lineage>
</organism>
<evidence type="ECO:0000313" key="5">
    <source>
        <dbReference type="Proteomes" id="UP000191901"/>
    </source>
</evidence>
<dbReference type="KEGG" id="hhg:XM38_000580"/>
<evidence type="ECO:0000313" key="4">
    <source>
        <dbReference type="EMBL" id="ASC69132.1"/>
    </source>
</evidence>
<dbReference type="EC" id="2.3.1.-" evidence="4"/>
<dbReference type="PANTHER" id="PTHR43877:SF2">
    <property type="entry name" value="AMINOALKYLPHOSPHONATE N-ACETYLTRANSFERASE-RELATED"/>
    <property type="match status" value="1"/>
</dbReference>
<evidence type="ECO:0000256" key="2">
    <source>
        <dbReference type="ARBA" id="ARBA00023315"/>
    </source>
</evidence>
<name>A0A1Z3HFT0_9CYAN</name>
<dbReference type="Gene3D" id="3.40.630.30">
    <property type="match status" value="1"/>
</dbReference>
<accession>A0A1Z3HFT0</accession>
<keyword evidence="2 4" id="KW-0012">Acyltransferase</keyword>
<dbReference type="GO" id="GO:0016747">
    <property type="term" value="F:acyltransferase activity, transferring groups other than amino-acyl groups"/>
    <property type="evidence" value="ECO:0007669"/>
    <property type="project" value="InterPro"/>
</dbReference>
<evidence type="ECO:0000259" key="3">
    <source>
        <dbReference type="PROSITE" id="PS51186"/>
    </source>
</evidence>
<sequence>MVRQRTPPSLPRKTTVPHPCLPRRPLIPGYVLGQGSCLDRAQLVKYMARTYAEISPQVSQSHIAATVENHLSPATPLWWVWQASPDVGDPVACLWLGNAVDQLSGQRHAYLLVLYVDPAHRRQGIATALMHQAQTWATQRGDHQIGLQVLSNNVTALTLYRRLGYVSHAIMMTKPLP</sequence>
<dbReference type="Proteomes" id="UP000191901">
    <property type="component" value="Chromosome"/>
</dbReference>
<feature type="domain" description="N-acetyltransferase" evidence="3">
    <location>
        <begin position="21"/>
        <end position="177"/>
    </location>
</feature>
<gene>
    <name evidence="4" type="primary">ydgE</name>
    <name evidence="4" type="ORF">XM38_000580</name>
</gene>
<keyword evidence="5" id="KW-1185">Reference proteome</keyword>
<protein>
    <submittedName>
        <fullName evidence="4">N-acetyltransferase YdgE</fullName>
        <ecNumber evidence="4">2.3.1.-</ecNumber>
    </submittedName>
</protein>
<dbReference type="InterPro" id="IPR050832">
    <property type="entry name" value="Bact_Acetyltransf"/>
</dbReference>